<accession>A0ACC2NHA0</accession>
<feature type="non-terminal residue" evidence="1">
    <location>
        <position position="1"/>
    </location>
</feature>
<reference evidence="1" key="1">
    <citation type="submission" date="2023-04" db="EMBL/GenBank/DDBJ databases">
        <title>A chromosome-level genome assembly of the parasitoid wasp Eretmocerus hayati.</title>
        <authorList>
            <person name="Zhong Y."/>
            <person name="Liu S."/>
            <person name="Liu Y."/>
        </authorList>
    </citation>
    <scope>NUCLEOTIDE SEQUENCE</scope>
    <source>
        <strain evidence="1">ZJU_SS_LIU_2023</strain>
    </source>
</reference>
<name>A0ACC2NHA0_9HYME</name>
<proteinExistence type="predicted"/>
<protein>
    <submittedName>
        <fullName evidence="1">Uncharacterized protein</fullName>
    </submittedName>
</protein>
<dbReference type="EMBL" id="CM056743">
    <property type="protein sequence ID" value="KAJ8670306.1"/>
    <property type="molecule type" value="Genomic_DNA"/>
</dbReference>
<evidence type="ECO:0000313" key="1">
    <source>
        <dbReference type="EMBL" id="KAJ8670306.1"/>
    </source>
</evidence>
<sequence>FHRNVGLVVNVRKDIIVNVRMRQRLRSSLPCLLAIIVFSGTCESIFFGGPRAIWSLIQTFSAHKYPKPVHHYHMHYYPVPVPPPPPPPPPPKIEIALSSLHNHHVPSFGSWSHDSFSSPHVDLSHYGSAYPETGWPSEHQGWQDSAGLYSEQHRSWALPENNEIGDKDPAYKEAKSSGILLQVPLKQQIVLYQPPAKDTKPSLLTLFIKKLRRLNDALLHPEVEETTEKHDDKPHVTNSLTYA</sequence>
<comment type="caution">
    <text evidence="1">The sequence shown here is derived from an EMBL/GenBank/DDBJ whole genome shotgun (WGS) entry which is preliminary data.</text>
</comment>
<organism evidence="1 2">
    <name type="scientific">Eretmocerus hayati</name>
    <dbReference type="NCBI Taxonomy" id="131215"/>
    <lineage>
        <taxon>Eukaryota</taxon>
        <taxon>Metazoa</taxon>
        <taxon>Ecdysozoa</taxon>
        <taxon>Arthropoda</taxon>
        <taxon>Hexapoda</taxon>
        <taxon>Insecta</taxon>
        <taxon>Pterygota</taxon>
        <taxon>Neoptera</taxon>
        <taxon>Endopterygota</taxon>
        <taxon>Hymenoptera</taxon>
        <taxon>Apocrita</taxon>
        <taxon>Proctotrupomorpha</taxon>
        <taxon>Chalcidoidea</taxon>
        <taxon>Aphelinidae</taxon>
        <taxon>Aphelininae</taxon>
        <taxon>Eretmocerus</taxon>
    </lineage>
</organism>
<keyword evidence="2" id="KW-1185">Reference proteome</keyword>
<gene>
    <name evidence="1" type="ORF">QAD02_001565</name>
</gene>
<dbReference type="Proteomes" id="UP001239111">
    <property type="component" value="Chromosome 3"/>
</dbReference>
<evidence type="ECO:0000313" key="2">
    <source>
        <dbReference type="Proteomes" id="UP001239111"/>
    </source>
</evidence>